<reference evidence="1 2" key="1">
    <citation type="submission" date="2019-09" db="EMBL/GenBank/DDBJ databases">
        <title>Salinarimonas rosea gen. nov., sp. nov., a new member of the a-2 subgroup of the Proteobacteria.</title>
        <authorList>
            <person name="Liu J."/>
        </authorList>
    </citation>
    <scope>NUCLEOTIDE SEQUENCE [LARGE SCALE GENOMIC DNA]</scope>
    <source>
        <strain evidence="1 2">BN140002</strain>
    </source>
</reference>
<comment type="caution">
    <text evidence="1">The sequence shown here is derived from an EMBL/GenBank/DDBJ whole genome shotgun (WGS) entry which is preliminary data.</text>
</comment>
<evidence type="ECO:0000313" key="1">
    <source>
        <dbReference type="EMBL" id="KAA2236736.1"/>
    </source>
</evidence>
<accession>A0A5B2VDG8</accession>
<name>A0A5B2VDG8_9HYPH</name>
<dbReference type="Pfam" id="PF06258">
    <property type="entry name" value="Mito_fiss_Elm1"/>
    <property type="match status" value="1"/>
</dbReference>
<keyword evidence="2" id="KW-1185">Reference proteome</keyword>
<dbReference type="RefSeq" id="WP_149818286.1">
    <property type="nucleotide sequence ID" value="NZ_VUOA01000023.1"/>
</dbReference>
<dbReference type="PANTHER" id="PTHR33986:SF15">
    <property type="entry name" value="MITOCHONDRIAL FISSION PROTEIN ELM1"/>
    <property type="match status" value="1"/>
</dbReference>
<dbReference type="EMBL" id="VUOA01000023">
    <property type="protein sequence ID" value="KAA2236736.1"/>
    <property type="molecule type" value="Genomic_DNA"/>
</dbReference>
<sequence length="328" mass="35117">MLRDVTAWVLTDGKAGDEVQCLGVADALGLSPESRRVAPRAPFVWGMPWGPIDPREGPGRPGSPIRPPYPDILIASGRRAVPYVRAVKRLSRGRTYTVILKDPRSGPRVADLIWTPEHDRLRGDNVLVTLTSPHRISAARLAAARTHPDPRLAPLPRPRVAVLAGGDSRHHRFTPEDVARLVRDLDTLARSGATPMITASRRTPAPLREALRGLAARSGGFFWDGDGENPYLALLALADGVVVTADSANMVGEAAATGVPVLVFEPSGGHPKLAAFIRGLERHGAVRPFTGRLEALTYEPLDSTPVIAAAIEAGFLRHRAARDASAPA</sequence>
<dbReference type="AlphaFoldDB" id="A0A5B2VDG8"/>
<reference evidence="1 2" key="2">
    <citation type="submission" date="2019-09" db="EMBL/GenBank/DDBJ databases">
        <authorList>
            <person name="Jin C."/>
        </authorList>
    </citation>
    <scope>NUCLEOTIDE SEQUENCE [LARGE SCALE GENOMIC DNA]</scope>
    <source>
        <strain evidence="1 2">BN140002</strain>
    </source>
</reference>
<dbReference type="Proteomes" id="UP000323142">
    <property type="component" value="Unassembled WGS sequence"/>
</dbReference>
<evidence type="ECO:0000313" key="2">
    <source>
        <dbReference type="Proteomes" id="UP000323142"/>
    </source>
</evidence>
<dbReference type="InterPro" id="IPR009367">
    <property type="entry name" value="Elm1-like"/>
</dbReference>
<organism evidence="1 2">
    <name type="scientific">Salinarimonas soli</name>
    <dbReference type="NCBI Taxonomy" id="1638099"/>
    <lineage>
        <taxon>Bacteria</taxon>
        <taxon>Pseudomonadati</taxon>
        <taxon>Pseudomonadota</taxon>
        <taxon>Alphaproteobacteria</taxon>
        <taxon>Hyphomicrobiales</taxon>
        <taxon>Salinarimonadaceae</taxon>
        <taxon>Salinarimonas</taxon>
    </lineage>
</organism>
<dbReference type="PANTHER" id="PTHR33986">
    <property type="entry name" value="OS02G0535700 PROTEIN"/>
    <property type="match status" value="1"/>
</dbReference>
<dbReference type="OrthoDB" id="272235at2"/>
<dbReference type="Gene3D" id="3.40.50.2000">
    <property type="entry name" value="Glycogen Phosphorylase B"/>
    <property type="match status" value="1"/>
</dbReference>
<proteinExistence type="predicted"/>
<gene>
    <name evidence="1" type="ORF">F0L46_13285</name>
</gene>
<protein>
    <submittedName>
        <fullName evidence="1">Nucleoside-diphosphate sugar epimerase</fullName>
    </submittedName>
</protein>
<dbReference type="SUPFAM" id="SSF53756">
    <property type="entry name" value="UDP-Glycosyltransferase/glycogen phosphorylase"/>
    <property type="match status" value="1"/>
</dbReference>